<proteinExistence type="predicted"/>
<accession>A0AAW6HWR6</accession>
<dbReference type="Proteomes" id="UP001220702">
    <property type="component" value="Unassembled WGS sequence"/>
</dbReference>
<dbReference type="EMBL" id="JAJKGN010000002">
    <property type="protein sequence ID" value="MDC6408909.1"/>
    <property type="molecule type" value="Genomic_DNA"/>
</dbReference>
<name>A0AAW6HWR6_XYLFS</name>
<gene>
    <name evidence="1" type="ORF">LOK82_09835</name>
</gene>
<reference evidence="1" key="1">
    <citation type="submission" date="2021-11" db="EMBL/GenBank/DDBJ databases">
        <authorList>
            <person name="Denance N."/>
            <person name="Briand M."/>
            <person name="Dupas E."/>
            <person name="Durand K."/>
            <person name="Legendre B."/>
            <person name="Cunty A."/>
            <person name="Donnadieu C."/>
            <person name="Lopez Roques C."/>
            <person name="Cesbron S."/>
            <person name="Jacques M.A."/>
        </authorList>
    </citation>
    <scope>NUCLEOTIDE SEQUENCE</scope>
    <source>
        <strain evidence="1">CFBP8070</strain>
    </source>
</reference>
<dbReference type="AlphaFoldDB" id="A0AAW6HWR6"/>
<protein>
    <submittedName>
        <fullName evidence="1">Phage major capsid protein</fullName>
    </submittedName>
</protein>
<reference evidence="1" key="2">
    <citation type="journal article" date="2023" name="Commun. Biol.">
        <title>Suspicions of two bridgehead invasions of Xylella fastidiosa subsp. multiplex in France.</title>
        <authorList>
            <person name="Dupas E."/>
            <person name="Durand K."/>
            <person name="Rieux A."/>
            <person name="Briand M."/>
            <person name="Pruvost O."/>
            <person name="Cunty A."/>
            <person name="Denance N."/>
            <person name="Donnadieu C."/>
            <person name="Legendre B."/>
            <person name="Lopez-Roques C."/>
            <person name="Cesbron S."/>
            <person name="Ravigne V."/>
            <person name="Jacques M.A."/>
        </authorList>
    </citation>
    <scope>NUCLEOTIDE SEQUENCE</scope>
    <source>
        <strain evidence="1">CFBP8070</strain>
    </source>
</reference>
<comment type="caution">
    <text evidence="1">The sequence shown here is derived from an EMBL/GenBank/DDBJ whole genome shotgun (WGS) entry which is preliminary data.</text>
</comment>
<organism evidence="1 2">
    <name type="scientific">Xylella fastidiosa subsp. multiplex</name>
    <dbReference type="NCBI Taxonomy" id="644357"/>
    <lineage>
        <taxon>Bacteria</taxon>
        <taxon>Pseudomonadati</taxon>
        <taxon>Pseudomonadota</taxon>
        <taxon>Gammaproteobacteria</taxon>
        <taxon>Lysobacterales</taxon>
        <taxon>Lysobacteraceae</taxon>
        <taxon>Xylella</taxon>
    </lineage>
</organism>
<sequence>MGRLDITVDPYSLSTSGGTRIVVFQDVDFNIRRTESFCYGAAA</sequence>
<evidence type="ECO:0000313" key="2">
    <source>
        <dbReference type="Proteomes" id="UP001220702"/>
    </source>
</evidence>
<evidence type="ECO:0000313" key="1">
    <source>
        <dbReference type="EMBL" id="MDC6408909.1"/>
    </source>
</evidence>